<name>A0A0S6UFM7_NEOTH</name>
<gene>
    <name evidence="1" type="ORF">MTY_2100</name>
</gene>
<accession>A0A0S6UFM7</accession>
<organism evidence="1">
    <name type="scientific">Moorella thermoacetica Y72</name>
    <dbReference type="NCBI Taxonomy" id="1325331"/>
    <lineage>
        <taxon>Bacteria</taxon>
        <taxon>Bacillati</taxon>
        <taxon>Bacillota</taxon>
        <taxon>Clostridia</taxon>
        <taxon>Neomoorellales</taxon>
        <taxon>Neomoorellaceae</taxon>
        <taxon>Neomoorella</taxon>
    </lineage>
</organism>
<dbReference type="EMBL" id="DF238840">
    <property type="protein sequence ID" value="GAF26760.1"/>
    <property type="molecule type" value="Genomic_DNA"/>
</dbReference>
<dbReference type="AlphaFoldDB" id="A0A0S6UFM7"/>
<sequence length="43" mass="4662">MEVPARKSWGCISWPLLRRRPVEEPGLAVIGMPEVAVMITGGA</sequence>
<proteinExistence type="predicted"/>
<protein>
    <submittedName>
        <fullName evidence="1">NAD-specific glutamate dehydrogenase</fullName>
    </submittedName>
</protein>
<evidence type="ECO:0000313" key="1">
    <source>
        <dbReference type="EMBL" id="GAF26760.1"/>
    </source>
</evidence>
<reference evidence="1" key="1">
    <citation type="journal article" date="2014" name="Gene">
        <title>Genome-guided analysis of transformation efficiency and carbon dioxide assimilation by Moorella thermoacetica Y72.</title>
        <authorList>
            <person name="Tsukahara K."/>
            <person name="Kita A."/>
            <person name="Nakashimada Y."/>
            <person name="Hoshino T."/>
            <person name="Murakami K."/>
        </authorList>
    </citation>
    <scope>NUCLEOTIDE SEQUENCE [LARGE SCALE GENOMIC DNA]</scope>
    <source>
        <strain evidence="1">Y72</strain>
    </source>
</reference>
<dbReference type="Proteomes" id="UP000063718">
    <property type="component" value="Unassembled WGS sequence"/>
</dbReference>